<organism evidence="2">
    <name type="scientific">Amphora coffeiformis</name>
    <dbReference type="NCBI Taxonomy" id="265554"/>
    <lineage>
        <taxon>Eukaryota</taxon>
        <taxon>Sar</taxon>
        <taxon>Stramenopiles</taxon>
        <taxon>Ochrophyta</taxon>
        <taxon>Bacillariophyta</taxon>
        <taxon>Bacillariophyceae</taxon>
        <taxon>Bacillariophycidae</taxon>
        <taxon>Thalassiophysales</taxon>
        <taxon>Catenulaceae</taxon>
        <taxon>Amphora</taxon>
    </lineage>
</organism>
<accession>A0A7S3LEK1</accession>
<name>A0A7S3LEK1_9STRA</name>
<reference evidence="2" key="1">
    <citation type="submission" date="2021-01" db="EMBL/GenBank/DDBJ databases">
        <authorList>
            <person name="Corre E."/>
            <person name="Pelletier E."/>
            <person name="Niang G."/>
            <person name="Scheremetjew M."/>
            <person name="Finn R."/>
            <person name="Kale V."/>
            <person name="Holt S."/>
            <person name="Cochrane G."/>
            <person name="Meng A."/>
            <person name="Brown T."/>
            <person name="Cohen L."/>
        </authorList>
    </citation>
    <scope>NUCLEOTIDE SEQUENCE</scope>
    <source>
        <strain evidence="2">CCMP127</strain>
    </source>
</reference>
<feature type="region of interest" description="Disordered" evidence="1">
    <location>
        <begin position="139"/>
        <end position="190"/>
    </location>
</feature>
<dbReference type="AlphaFoldDB" id="A0A7S3LEK1"/>
<gene>
    <name evidence="2" type="ORF">ACOF00016_LOCUS17114</name>
</gene>
<evidence type="ECO:0000313" key="2">
    <source>
        <dbReference type="EMBL" id="CAE0420332.1"/>
    </source>
</evidence>
<sequence length="386" mass="42777">MAFYSTSNLCLRMDEWARILDDAARQVQERVVQSAPLEKSEEESSPAFGTLNRVEMAEEPVDSSTRCLPLETFEAEESPSLDSPSSDRAETTENPAVDSNHSLPLESSPSEVDELPAAVPDHHLVFLVNIDNNKSMSDIVEKPVDRSDSSSCTTMETEGTASQLDVLASNKSKAANTGDSSRDSSSDFLSWRTQGTDASQLDEFESCGNVSQTQRSTTNTPSQRLQVRFTDQYDVRKIAAIPEEDVKLWWTSEEIAAFKVSSLEWIKSNVEKTRGVRHATEKFLQAHTDDRCSRRFLMYLSASGGVDAACVRGLEHHFVPQLAQSTREYTAAVLQAQADKGASTKRLSKVAKKLSKPARELALRRAQHDRKVALKASLTSWERVGQ</sequence>
<feature type="compositionally biased region" description="Basic and acidic residues" evidence="1">
    <location>
        <begin position="139"/>
        <end position="148"/>
    </location>
</feature>
<feature type="compositionally biased region" description="Polar residues" evidence="1">
    <location>
        <begin position="149"/>
        <end position="178"/>
    </location>
</feature>
<proteinExistence type="predicted"/>
<feature type="region of interest" description="Disordered" evidence="1">
    <location>
        <begin position="32"/>
        <end position="113"/>
    </location>
</feature>
<feature type="compositionally biased region" description="Polar residues" evidence="1">
    <location>
        <begin position="92"/>
        <end position="110"/>
    </location>
</feature>
<protein>
    <submittedName>
        <fullName evidence="2">Uncharacterized protein</fullName>
    </submittedName>
</protein>
<evidence type="ECO:0000256" key="1">
    <source>
        <dbReference type="SAM" id="MobiDB-lite"/>
    </source>
</evidence>
<dbReference type="EMBL" id="HBIM01023123">
    <property type="protein sequence ID" value="CAE0420332.1"/>
    <property type="molecule type" value="Transcribed_RNA"/>
</dbReference>